<evidence type="ECO:0008006" key="3">
    <source>
        <dbReference type="Google" id="ProtNLM"/>
    </source>
</evidence>
<organism evidence="1 2">
    <name type="scientific">Sphingomonas gellani</name>
    <dbReference type="NCBI Taxonomy" id="1166340"/>
    <lineage>
        <taxon>Bacteria</taxon>
        <taxon>Pseudomonadati</taxon>
        <taxon>Pseudomonadota</taxon>
        <taxon>Alphaproteobacteria</taxon>
        <taxon>Sphingomonadales</taxon>
        <taxon>Sphingomonadaceae</taxon>
        <taxon>Sphingomonas</taxon>
    </lineage>
</organism>
<protein>
    <recommendedName>
        <fullName evidence="3">SpoIIAA-like</fullName>
    </recommendedName>
</protein>
<proteinExistence type="predicted"/>
<gene>
    <name evidence="1" type="ORF">SAMN05192583_0160</name>
</gene>
<sequence length="130" mass="14433">MYRIAVDTVHAVVEVTLSGMMTVEEGAAYINDLRRALVVNRLRYGYAMVIDVSECPIQQQDIIQTMRAHMAEMPKARALAIVTGSSLARMQVRRLFTQSYARIAASIDEGRAWVINGVEPLVDRPVVAIA</sequence>
<evidence type="ECO:0000313" key="1">
    <source>
        <dbReference type="EMBL" id="SEM42634.1"/>
    </source>
</evidence>
<accession>A0A1H7Y9T9</accession>
<dbReference type="OrthoDB" id="7570508at2"/>
<keyword evidence="2" id="KW-1185">Reference proteome</keyword>
<dbReference type="Proteomes" id="UP000199206">
    <property type="component" value="Unassembled WGS sequence"/>
</dbReference>
<name>A0A1H7Y9T9_9SPHN</name>
<dbReference type="RefSeq" id="WP_093663578.1">
    <property type="nucleotide sequence ID" value="NZ_FOCF01000001.1"/>
</dbReference>
<reference evidence="2" key="1">
    <citation type="submission" date="2016-10" db="EMBL/GenBank/DDBJ databases">
        <authorList>
            <person name="Varghese N."/>
            <person name="Submissions S."/>
        </authorList>
    </citation>
    <scope>NUCLEOTIDE SEQUENCE [LARGE SCALE GENOMIC DNA]</scope>
    <source>
        <strain evidence="2">S6-262</strain>
    </source>
</reference>
<dbReference type="EMBL" id="FOCF01000001">
    <property type="protein sequence ID" value="SEM42634.1"/>
    <property type="molecule type" value="Genomic_DNA"/>
</dbReference>
<evidence type="ECO:0000313" key="2">
    <source>
        <dbReference type="Proteomes" id="UP000199206"/>
    </source>
</evidence>
<dbReference type="AlphaFoldDB" id="A0A1H7Y9T9"/>